<gene>
    <name evidence="7" type="ORF">AArcSt2_11950</name>
</gene>
<dbReference type="Pfam" id="PF01699">
    <property type="entry name" value="Na_Ca_ex"/>
    <property type="match status" value="2"/>
</dbReference>
<accession>A0AAE3FYI8</accession>
<comment type="caution">
    <text evidence="7">The sequence shown here is derived from an EMBL/GenBank/DDBJ whole genome shotgun (WGS) entry which is preliminary data.</text>
</comment>
<dbReference type="AlphaFoldDB" id="A0AAE3FYI8"/>
<dbReference type="PANTHER" id="PTHR10846:SF8">
    <property type="entry name" value="INNER MEMBRANE PROTEIN YRBG"/>
    <property type="match status" value="1"/>
</dbReference>
<dbReference type="EMBL" id="JAKRVX010000005">
    <property type="protein sequence ID" value="MCL9817659.1"/>
    <property type="molecule type" value="Genomic_DNA"/>
</dbReference>
<feature type="transmembrane region" description="Helical" evidence="5">
    <location>
        <begin position="254"/>
        <end position="272"/>
    </location>
</feature>
<dbReference type="InterPro" id="IPR004837">
    <property type="entry name" value="NaCa_Exmemb"/>
</dbReference>
<evidence type="ECO:0000256" key="3">
    <source>
        <dbReference type="ARBA" id="ARBA00022989"/>
    </source>
</evidence>
<feature type="transmembrane region" description="Helical" evidence="5">
    <location>
        <begin position="132"/>
        <end position="149"/>
    </location>
</feature>
<evidence type="ECO:0000256" key="2">
    <source>
        <dbReference type="ARBA" id="ARBA00022692"/>
    </source>
</evidence>
<feature type="domain" description="Sodium/calcium exchanger membrane region" evidence="6">
    <location>
        <begin position="187"/>
        <end position="315"/>
    </location>
</feature>
<feature type="transmembrane region" description="Helical" evidence="5">
    <location>
        <begin position="109"/>
        <end position="126"/>
    </location>
</feature>
<dbReference type="RefSeq" id="WP_250584917.1">
    <property type="nucleotide sequence ID" value="NZ_JAKRVX010000005.1"/>
</dbReference>
<dbReference type="GO" id="GO:0006874">
    <property type="term" value="P:intracellular calcium ion homeostasis"/>
    <property type="evidence" value="ECO:0007669"/>
    <property type="project" value="TreeGrafter"/>
</dbReference>
<protein>
    <submittedName>
        <fullName evidence="7">Calcium/sodium antiporter</fullName>
    </submittedName>
</protein>
<dbReference type="PANTHER" id="PTHR10846">
    <property type="entry name" value="SODIUM/POTASSIUM/CALCIUM EXCHANGER"/>
    <property type="match status" value="1"/>
</dbReference>
<comment type="subcellular location">
    <subcellularLocation>
        <location evidence="1">Membrane</location>
        <topology evidence="1">Multi-pass membrane protein</topology>
    </subcellularLocation>
</comment>
<reference evidence="7" key="2">
    <citation type="submission" date="2022-02" db="EMBL/GenBank/DDBJ databases">
        <authorList>
            <person name="Elcheninov A.G."/>
            <person name="Sorokin D.Y."/>
            <person name="Kublanov I.V."/>
        </authorList>
    </citation>
    <scope>NUCLEOTIDE SEQUENCE</scope>
    <source>
        <strain evidence="7">AArc-St2</strain>
    </source>
</reference>
<dbReference type="InterPro" id="IPR004481">
    <property type="entry name" value="K/Na/Ca-exchanger"/>
</dbReference>
<evidence type="ECO:0000313" key="8">
    <source>
        <dbReference type="Proteomes" id="UP001203207"/>
    </source>
</evidence>
<keyword evidence="8" id="KW-1185">Reference proteome</keyword>
<feature type="transmembrane region" description="Helical" evidence="5">
    <location>
        <begin position="219"/>
        <end position="242"/>
    </location>
</feature>
<keyword evidence="4 5" id="KW-0472">Membrane</keyword>
<evidence type="ECO:0000256" key="1">
    <source>
        <dbReference type="ARBA" id="ARBA00004141"/>
    </source>
</evidence>
<organism evidence="7 8">
    <name type="scientific">Natronocalculus amylovorans</name>
    <dbReference type="NCBI Taxonomy" id="2917812"/>
    <lineage>
        <taxon>Archaea</taxon>
        <taxon>Methanobacteriati</taxon>
        <taxon>Methanobacteriota</taxon>
        <taxon>Stenosarchaea group</taxon>
        <taxon>Halobacteria</taxon>
        <taxon>Halobacteriales</taxon>
        <taxon>Haloferacaceae</taxon>
        <taxon>Natronocalculus</taxon>
    </lineage>
</organism>
<feature type="transmembrane region" description="Helical" evidence="5">
    <location>
        <begin position="187"/>
        <end position="213"/>
    </location>
</feature>
<evidence type="ECO:0000256" key="5">
    <source>
        <dbReference type="SAM" id="Phobius"/>
    </source>
</evidence>
<keyword evidence="2 5" id="KW-0812">Transmembrane</keyword>
<dbReference type="GO" id="GO:0005262">
    <property type="term" value="F:calcium channel activity"/>
    <property type="evidence" value="ECO:0007669"/>
    <property type="project" value="TreeGrafter"/>
</dbReference>
<feature type="transmembrane region" description="Helical" evidence="5">
    <location>
        <begin position="71"/>
        <end position="97"/>
    </location>
</feature>
<dbReference type="GO" id="GO:0008273">
    <property type="term" value="F:calcium, potassium:sodium antiporter activity"/>
    <property type="evidence" value="ECO:0007669"/>
    <property type="project" value="TreeGrafter"/>
</dbReference>
<dbReference type="NCBIfam" id="TIGR00367">
    <property type="entry name" value="calcium/sodium antiporter"/>
    <property type="match status" value="1"/>
</dbReference>
<feature type="transmembrane region" description="Helical" evidence="5">
    <location>
        <begin position="38"/>
        <end position="59"/>
    </location>
</feature>
<feature type="transmembrane region" description="Helical" evidence="5">
    <location>
        <begin position="284"/>
        <end position="302"/>
    </location>
</feature>
<evidence type="ECO:0000259" key="6">
    <source>
        <dbReference type="Pfam" id="PF01699"/>
    </source>
</evidence>
<proteinExistence type="predicted"/>
<keyword evidence="3 5" id="KW-1133">Transmembrane helix</keyword>
<dbReference type="Gene3D" id="1.20.1420.30">
    <property type="entry name" value="NCX, central ion-binding region"/>
    <property type="match status" value="2"/>
</dbReference>
<name>A0AAE3FYI8_9EURY</name>
<sequence length="327" mass="33686">MSSGSEQIAIFIFSIGGLWLGSRLLVDAAVVLARRRGISELVIGLTIVAVGTSTPEIVVSADAAVSGFGSIAVANVLGSNIFNLALILGGVSLLQAVPVERSLIHRDGIALLGATGVVGMTLLMLGGTIERVHGLAFLLLLGGYVTALIHTERSHLSMTTEYPNTPEIPLDVITDWIPLPEAAKHGCILLCGFLIVLVSGHYLVSAAVSIATAADISEWIIGETIVAAGTSTPELVVSVVAARSGHIGMAVGNVFGSCIFNLLGILGVAAILNPLVVGNSAVQTLGWLSLVSIAMVVALWSGNALSRAEGLVFVSAEVVRWGMRLIA</sequence>
<dbReference type="Proteomes" id="UP001203207">
    <property type="component" value="Unassembled WGS sequence"/>
</dbReference>
<evidence type="ECO:0000256" key="4">
    <source>
        <dbReference type="ARBA" id="ARBA00023136"/>
    </source>
</evidence>
<evidence type="ECO:0000313" key="7">
    <source>
        <dbReference type="EMBL" id="MCL9817659.1"/>
    </source>
</evidence>
<dbReference type="GO" id="GO:0005886">
    <property type="term" value="C:plasma membrane"/>
    <property type="evidence" value="ECO:0007669"/>
    <property type="project" value="TreeGrafter"/>
</dbReference>
<feature type="domain" description="Sodium/calcium exchanger membrane region" evidence="6">
    <location>
        <begin position="8"/>
        <end position="148"/>
    </location>
</feature>
<dbReference type="InterPro" id="IPR044880">
    <property type="entry name" value="NCX_ion-bd_dom_sf"/>
</dbReference>
<feature type="transmembrane region" description="Helical" evidence="5">
    <location>
        <begin position="6"/>
        <end position="26"/>
    </location>
</feature>
<reference evidence="7" key="1">
    <citation type="journal article" date="2022" name="Syst. Appl. Microbiol.">
        <title>Natronocalculus amylovorans gen. nov., sp. nov., and Natranaeroarchaeum aerophilus sp. nov., dominant culturable amylolytic natronoarchaea from hypersaline soda lakes in southwestern Siberia.</title>
        <authorList>
            <person name="Sorokin D.Y."/>
            <person name="Elcheninov A.G."/>
            <person name="Khizhniak T.V."/>
            <person name="Koenen M."/>
            <person name="Bale N.J."/>
            <person name="Damste J.S.S."/>
            <person name="Kublanov I.V."/>
        </authorList>
    </citation>
    <scope>NUCLEOTIDE SEQUENCE</scope>
    <source>
        <strain evidence="7">AArc-St2</strain>
    </source>
</reference>